<accession>A0A5N5VXJ8</accession>
<dbReference type="RefSeq" id="WP_152266071.1">
    <property type="nucleotide sequence ID" value="NZ_VOKX01000132.1"/>
</dbReference>
<dbReference type="AlphaFoldDB" id="A0A5N5VXJ8"/>
<dbReference type="EMBL" id="VOKX01000132">
    <property type="protein sequence ID" value="KAB7833517.1"/>
    <property type="molecule type" value="Genomic_DNA"/>
</dbReference>
<feature type="signal peptide" evidence="1">
    <location>
        <begin position="1"/>
        <end position="29"/>
    </location>
</feature>
<keyword evidence="1" id="KW-0732">Signal</keyword>
<keyword evidence="3" id="KW-1185">Reference proteome</keyword>
<evidence type="ECO:0000313" key="2">
    <source>
        <dbReference type="EMBL" id="KAB7833517.1"/>
    </source>
</evidence>
<comment type="caution">
    <text evidence="2">The sequence shown here is derived from an EMBL/GenBank/DDBJ whole genome shotgun (WGS) entry which is preliminary data.</text>
</comment>
<proteinExistence type="predicted"/>
<reference evidence="2 3" key="1">
    <citation type="journal article" date="2019" name="Microb. Cell Fact.">
        <title>Exploring novel herbicidin analogues by transcriptional regulator overexpression and MS/MS molecular networking.</title>
        <authorList>
            <person name="Shi Y."/>
            <person name="Gu R."/>
            <person name="Li Y."/>
            <person name="Wang X."/>
            <person name="Ren W."/>
            <person name="Li X."/>
            <person name="Wang L."/>
            <person name="Xie Y."/>
            <person name="Hong B."/>
        </authorList>
    </citation>
    <scope>NUCLEOTIDE SEQUENCE [LARGE SCALE GENOMIC DNA]</scope>
    <source>
        <strain evidence="2 3">US-43</strain>
    </source>
</reference>
<organism evidence="2 3">
    <name type="scientific">Streptomyces mobaraensis</name>
    <name type="common">Streptoverticillium mobaraense</name>
    <dbReference type="NCBI Taxonomy" id="35621"/>
    <lineage>
        <taxon>Bacteria</taxon>
        <taxon>Bacillati</taxon>
        <taxon>Actinomycetota</taxon>
        <taxon>Actinomycetes</taxon>
        <taxon>Kitasatosporales</taxon>
        <taxon>Streptomycetaceae</taxon>
        <taxon>Streptomyces</taxon>
    </lineage>
</organism>
<dbReference type="PROSITE" id="PS51257">
    <property type="entry name" value="PROKAR_LIPOPROTEIN"/>
    <property type="match status" value="1"/>
</dbReference>
<name>A0A5N5VXJ8_STRMB</name>
<dbReference type="OrthoDB" id="4247979at2"/>
<gene>
    <name evidence="2" type="ORF">FRZ00_33245</name>
</gene>
<sequence length="133" mass="14425">MTLPRRPRAMTTVAVAAATLLGVATPAAASSSACSHDWHGAQVCVRLDGANEWNSITGIWANPPATAHTREMYLYWNGKRFGDPVTARRVGRTLSYTWTSMQTGTDTELCVMIKGSTHRACETTVYVGDRAHA</sequence>
<evidence type="ECO:0008006" key="4">
    <source>
        <dbReference type="Google" id="ProtNLM"/>
    </source>
</evidence>
<feature type="chain" id="PRO_5024995890" description="Secreted protein" evidence="1">
    <location>
        <begin position="30"/>
        <end position="133"/>
    </location>
</feature>
<evidence type="ECO:0000313" key="3">
    <source>
        <dbReference type="Proteomes" id="UP000327000"/>
    </source>
</evidence>
<protein>
    <recommendedName>
        <fullName evidence="4">Secreted protein</fullName>
    </recommendedName>
</protein>
<dbReference type="Proteomes" id="UP000327000">
    <property type="component" value="Unassembled WGS sequence"/>
</dbReference>
<evidence type="ECO:0000256" key="1">
    <source>
        <dbReference type="SAM" id="SignalP"/>
    </source>
</evidence>